<reference evidence="1" key="1">
    <citation type="submission" date="2016-04" db="EMBL/GenBank/DDBJ databases">
        <authorList>
            <person name="Evans L.H."/>
            <person name="Alamgir A."/>
            <person name="Owens N."/>
            <person name="Weber N.D."/>
            <person name="Virtaneva K."/>
            <person name="Barbian K."/>
            <person name="Babar A."/>
            <person name="Rosenke K."/>
        </authorList>
    </citation>
    <scope>NUCLEOTIDE SEQUENCE [LARGE SCALE GENOMIC DNA]</scope>
    <source>
        <strain evidence="1">CBS 101.48</strain>
    </source>
</reference>
<evidence type="ECO:0000313" key="2">
    <source>
        <dbReference type="Proteomes" id="UP000078561"/>
    </source>
</evidence>
<organism evidence="1">
    <name type="scientific">Absidia glauca</name>
    <name type="common">Pin mould</name>
    <dbReference type="NCBI Taxonomy" id="4829"/>
    <lineage>
        <taxon>Eukaryota</taxon>
        <taxon>Fungi</taxon>
        <taxon>Fungi incertae sedis</taxon>
        <taxon>Mucoromycota</taxon>
        <taxon>Mucoromycotina</taxon>
        <taxon>Mucoromycetes</taxon>
        <taxon>Mucorales</taxon>
        <taxon>Cunninghamellaceae</taxon>
        <taxon>Absidia</taxon>
    </lineage>
</organism>
<proteinExistence type="predicted"/>
<accession>A0A168QSH3</accession>
<gene>
    <name evidence="1" type="primary">ABSGL_11332.1 scaffold 12295</name>
</gene>
<keyword evidence="2" id="KW-1185">Reference proteome</keyword>
<sequence>MTTSTSTIYWYSTNGMDQKRLANRHVAALDDAFERQARVTIYDDEAFGNRSAIASPHLGTMTSGDIHYGLYRQPSLWQDSSKTSLDSGMLVLKTWGSELDDLGTDATTSTKRRTESTRTLSNYRTSANSTAALRRRQQIRDVLNGSCCIIS</sequence>
<dbReference type="AlphaFoldDB" id="A0A168QSH3"/>
<dbReference type="OrthoDB" id="2270049at2759"/>
<dbReference type="InParanoid" id="A0A168QSH3"/>
<dbReference type="EMBL" id="LT554468">
    <property type="protein sequence ID" value="SAM05457.1"/>
    <property type="molecule type" value="Genomic_DNA"/>
</dbReference>
<dbReference type="Proteomes" id="UP000078561">
    <property type="component" value="Unassembled WGS sequence"/>
</dbReference>
<name>A0A168QSH3_ABSGL</name>
<evidence type="ECO:0000313" key="1">
    <source>
        <dbReference type="EMBL" id="SAM05457.1"/>
    </source>
</evidence>
<protein>
    <submittedName>
        <fullName evidence="1">Uncharacterized protein</fullName>
    </submittedName>
</protein>